<gene>
    <name evidence="4" type="ORF">BVG16_21725</name>
</gene>
<dbReference type="Pfam" id="PF25583">
    <property type="entry name" value="WCX"/>
    <property type="match status" value="1"/>
</dbReference>
<accession>A0A1T2X5U1</accession>
<organism evidence="4 5">
    <name type="scientific">Paenibacillus selenitireducens</name>
    <dbReference type="NCBI Taxonomy" id="1324314"/>
    <lineage>
        <taxon>Bacteria</taxon>
        <taxon>Bacillati</taxon>
        <taxon>Bacillota</taxon>
        <taxon>Bacilli</taxon>
        <taxon>Bacillales</taxon>
        <taxon>Paenibacillaceae</taxon>
        <taxon>Paenibacillus</taxon>
    </lineage>
</organism>
<dbReference type="InterPro" id="IPR028349">
    <property type="entry name" value="PafC-like"/>
</dbReference>
<dbReference type="InterPro" id="IPR057727">
    <property type="entry name" value="WCX_dom"/>
</dbReference>
<dbReference type="InterPro" id="IPR013196">
    <property type="entry name" value="HTH_11"/>
</dbReference>
<dbReference type="InterPro" id="IPR051534">
    <property type="entry name" value="CBASS_pafABC_assoc_protein"/>
</dbReference>
<dbReference type="PIRSF" id="PIRSF016838">
    <property type="entry name" value="PafC"/>
    <property type="match status" value="1"/>
</dbReference>
<keyword evidence="5" id="KW-1185">Reference proteome</keyword>
<feature type="domain" description="HTH deoR-type" evidence="3">
    <location>
        <begin position="3"/>
        <end position="58"/>
    </location>
</feature>
<dbReference type="Proteomes" id="UP000190188">
    <property type="component" value="Unassembled WGS sequence"/>
</dbReference>
<dbReference type="RefSeq" id="WP_078501298.1">
    <property type="nucleotide sequence ID" value="NZ_MSZX01000009.1"/>
</dbReference>
<dbReference type="STRING" id="1324314.BVG16_21725"/>
<dbReference type="PANTHER" id="PTHR34580:SF1">
    <property type="entry name" value="PROTEIN PAFC"/>
    <property type="match status" value="1"/>
</dbReference>
<comment type="caution">
    <text evidence="4">The sequence shown here is derived from an EMBL/GenBank/DDBJ whole genome shotgun (WGS) entry which is preliminary data.</text>
</comment>
<evidence type="ECO:0000256" key="1">
    <source>
        <dbReference type="ARBA" id="ARBA00023015"/>
    </source>
</evidence>
<dbReference type="InterPro" id="IPR036388">
    <property type="entry name" value="WH-like_DNA-bd_sf"/>
</dbReference>
<dbReference type="PROSITE" id="PS51000">
    <property type="entry name" value="HTH_DEOR_2"/>
    <property type="match status" value="1"/>
</dbReference>
<reference evidence="4 5" key="1">
    <citation type="submission" date="2017-01" db="EMBL/GenBank/DDBJ databases">
        <title>Genome analysis of Paenibacillus selenitrireducens ES3-24.</title>
        <authorList>
            <person name="Xu D."/>
            <person name="Yao R."/>
            <person name="Zheng S."/>
        </authorList>
    </citation>
    <scope>NUCLEOTIDE SEQUENCE [LARGE SCALE GENOMIC DNA]</scope>
    <source>
        <strain evidence="4 5">ES3-24</strain>
    </source>
</reference>
<name>A0A1T2X5U1_9BACL</name>
<evidence type="ECO:0000256" key="2">
    <source>
        <dbReference type="ARBA" id="ARBA00023163"/>
    </source>
</evidence>
<dbReference type="Pfam" id="PF13280">
    <property type="entry name" value="WYL"/>
    <property type="match status" value="1"/>
</dbReference>
<keyword evidence="2" id="KW-0804">Transcription</keyword>
<dbReference type="Gene3D" id="1.10.10.10">
    <property type="entry name" value="Winged helix-like DNA-binding domain superfamily/Winged helix DNA-binding domain"/>
    <property type="match status" value="1"/>
</dbReference>
<dbReference type="GO" id="GO:0003700">
    <property type="term" value="F:DNA-binding transcription factor activity"/>
    <property type="evidence" value="ECO:0007669"/>
    <property type="project" value="InterPro"/>
</dbReference>
<dbReference type="EMBL" id="MSZX01000009">
    <property type="protein sequence ID" value="OPA75222.1"/>
    <property type="molecule type" value="Genomic_DNA"/>
</dbReference>
<dbReference type="InterPro" id="IPR026881">
    <property type="entry name" value="WYL_dom"/>
</dbReference>
<dbReference type="PANTHER" id="PTHR34580">
    <property type="match status" value="1"/>
</dbReference>
<dbReference type="Pfam" id="PF08279">
    <property type="entry name" value="HTH_11"/>
    <property type="match status" value="1"/>
</dbReference>
<proteinExistence type="predicted"/>
<dbReference type="InterPro" id="IPR036390">
    <property type="entry name" value="WH_DNA-bd_sf"/>
</dbReference>
<dbReference type="OrthoDB" id="9815009at2"/>
<keyword evidence="1" id="KW-0805">Transcription regulation</keyword>
<evidence type="ECO:0000313" key="5">
    <source>
        <dbReference type="Proteomes" id="UP000190188"/>
    </source>
</evidence>
<dbReference type="PROSITE" id="PS52050">
    <property type="entry name" value="WYL"/>
    <property type="match status" value="1"/>
</dbReference>
<evidence type="ECO:0000259" key="3">
    <source>
        <dbReference type="PROSITE" id="PS51000"/>
    </source>
</evidence>
<protein>
    <submittedName>
        <fullName evidence="4">Transcriptional regulator</fullName>
    </submittedName>
</protein>
<dbReference type="InterPro" id="IPR001034">
    <property type="entry name" value="DeoR_HTH"/>
</dbReference>
<evidence type="ECO:0000313" key="4">
    <source>
        <dbReference type="EMBL" id="OPA75222.1"/>
    </source>
</evidence>
<dbReference type="AlphaFoldDB" id="A0A1T2X5U1"/>
<dbReference type="SUPFAM" id="SSF46785">
    <property type="entry name" value="Winged helix' DNA-binding domain"/>
    <property type="match status" value="1"/>
</dbReference>
<sequence>MNKTDRLLAIVLELQRKGNLRAEDLAAKFETSVRTIYRDIQALSEAGVPIVGAPGVGYCLMEGYFLPPVSFTVEEAVTLLIGADFIEQQFDTEYGTHARTSQEKIETILPAHVRNRASQIRSSIRLLNHRGCSHQEHEKESIETIRQAILAERKIKFHYTKNIPEADGNRQSVRVVAPYGLVLDHGNWALLAHCDLRQELRHFRVSRISGLKVQEETFQFPPNFNFQNYKPVDDRTRYVRILAQPRIADQMKEANNFFMENVEVHEDGLHVNLRVRQYEEIVPWLLSWGSNVTVLEPESLRTLIRDEAEKMLKRY</sequence>